<evidence type="ECO:0000259" key="2">
    <source>
        <dbReference type="PROSITE" id="PS50104"/>
    </source>
</evidence>
<dbReference type="FunFam" id="3.40.50.10140:FF:000007">
    <property type="entry name" value="Disease resistance protein (TIR-NBS-LRR class)"/>
    <property type="match status" value="2"/>
</dbReference>
<dbReference type="PROSITE" id="PS50104">
    <property type="entry name" value="TIR"/>
    <property type="match status" value="2"/>
</dbReference>
<accession>R0EUT8</accession>
<dbReference type="InterPro" id="IPR035897">
    <property type="entry name" value="Toll_tir_struct_dom_sf"/>
</dbReference>
<evidence type="ECO:0000313" key="3">
    <source>
        <dbReference type="EMBL" id="EOA12541.1"/>
    </source>
</evidence>
<dbReference type="InterPro" id="IPR000157">
    <property type="entry name" value="TIR_dom"/>
</dbReference>
<dbReference type="OrthoDB" id="1905256at2759"/>
<dbReference type="Gene3D" id="3.40.50.10140">
    <property type="entry name" value="Toll/interleukin-1 receptor homology (TIR) domain"/>
    <property type="match status" value="2"/>
</dbReference>
<dbReference type="AlphaFoldDB" id="R0EUT8"/>
<dbReference type="Proteomes" id="UP000029121">
    <property type="component" value="Unassembled WGS sequence"/>
</dbReference>
<protein>
    <recommendedName>
        <fullName evidence="2">TIR domain-containing protein</fullName>
    </recommendedName>
</protein>
<dbReference type="PANTHER" id="PTHR32009">
    <property type="entry name" value="TMV RESISTANCE PROTEIN N-LIKE"/>
    <property type="match status" value="1"/>
</dbReference>
<dbReference type="PANTHER" id="PTHR32009:SF75">
    <property type="entry name" value="PROTEIN PHLOEM PROTEIN 2-LIKE A5-RELATED"/>
    <property type="match status" value="1"/>
</dbReference>
<feature type="domain" description="TIR" evidence="2">
    <location>
        <begin position="221"/>
        <end position="388"/>
    </location>
</feature>
<evidence type="ECO:0000313" key="4">
    <source>
        <dbReference type="Proteomes" id="UP000029121"/>
    </source>
</evidence>
<dbReference type="GO" id="GO:0007165">
    <property type="term" value="P:signal transduction"/>
    <property type="evidence" value="ECO:0007669"/>
    <property type="project" value="InterPro"/>
</dbReference>
<dbReference type="SUPFAM" id="SSF52200">
    <property type="entry name" value="Toll/Interleukin receptor TIR domain"/>
    <property type="match status" value="2"/>
</dbReference>
<sequence length="395" mass="45283">MAGASLISSSWSSNVSSISGPKVFINFGGKQLCQNFVKCLVPALMDLNLNVFIDELEKRGKHIFSLFDRKSESRIALVIFAEGYTESKYCLDELVQIKECMDQKNLRVIPIFYRIAPGVVQLLKGNFGDQFRDLIERCHHQPERHQKWIEALASVSQLFALSLPKYSEKSDEDFINLIIKEVGNMRSYTSVPARTLTHTIHKASNSSIVPASSFVGRYLPKDPQIFINFRGIKLRKNFISFLAAALRDARFNVFMDEDEPLGSDLDNLFTRINESNIALVIFSKDYTTSKWCLDELAEIKKCKDQGHLRVIPIFYKIEPLVVKQLRGKFGDGFRDMKRNHQHEPERTQEWKDALVSIPLIKGMSLPEQSNMTDRDFINSMVDDIHLLLEHMESGR</sequence>
<dbReference type="SMART" id="SM00255">
    <property type="entry name" value="TIR"/>
    <property type="match status" value="2"/>
</dbReference>
<organism evidence="3 4">
    <name type="scientific">Capsella rubella</name>
    <dbReference type="NCBI Taxonomy" id="81985"/>
    <lineage>
        <taxon>Eukaryota</taxon>
        <taxon>Viridiplantae</taxon>
        <taxon>Streptophyta</taxon>
        <taxon>Embryophyta</taxon>
        <taxon>Tracheophyta</taxon>
        <taxon>Spermatophyta</taxon>
        <taxon>Magnoliopsida</taxon>
        <taxon>eudicotyledons</taxon>
        <taxon>Gunneridae</taxon>
        <taxon>Pentapetalae</taxon>
        <taxon>rosids</taxon>
        <taxon>malvids</taxon>
        <taxon>Brassicales</taxon>
        <taxon>Brassicaceae</taxon>
        <taxon>Camelineae</taxon>
        <taxon>Capsella</taxon>
    </lineage>
</organism>
<dbReference type="STRING" id="81985.R0EUT8"/>
<dbReference type="Pfam" id="PF01582">
    <property type="entry name" value="TIR"/>
    <property type="match status" value="2"/>
</dbReference>
<dbReference type="EMBL" id="KB870812">
    <property type="protein sequence ID" value="EOA12541.1"/>
    <property type="molecule type" value="Genomic_DNA"/>
</dbReference>
<dbReference type="KEGG" id="crb:17876527"/>
<dbReference type="eggNOG" id="KOG0017">
    <property type="taxonomic scope" value="Eukaryota"/>
</dbReference>
<feature type="domain" description="TIR" evidence="2">
    <location>
        <begin position="19"/>
        <end position="186"/>
    </location>
</feature>
<reference evidence="4" key="1">
    <citation type="journal article" date="2013" name="Nat. Genet.">
        <title>The Capsella rubella genome and the genomic consequences of rapid mating system evolution.</title>
        <authorList>
            <person name="Slotte T."/>
            <person name="Hazzouri K.M."/>
            <person name="Agren J.A."/>
            <person name="Koenig D."/>
            <person name="Maumus F."/>
            <person name="Guo Y.L."/>
            <person name="Steige K."/>
            <person name="Platts A.E."/>
            <person name="Escobar J.S."/>
            <person name="Newman L.K."/>
            <person name="Wang W."/>
            <person name="Mandakova T."/>
            <person name="Vello E."/>
            <person name="Smith L.M."/>
            <person name="Henz S.R."/>
            <person name="Steffen J."/>
            <person name="Takuno S."/>
            <person name="Brandvain Y."/>
            <person name="Coop G."/>
            <person name="Andolfatto P."/>
            <person name="Hu T.T."/>
            <person name="Blanchette M."/>
            <person name="Clark R.M."/>
            <person name="Quesneville H."/>
            <person name="Nordborg M."/>
            <person name="Gaut B.S."/>
            <person name="Lysak M.A."/>
            <person name="Jenkins J."/>
            <person name="Grimwood J."/>
            <person name="Chapman J."/>
            <person name="Prochnik S."/>
            <person name="Shu S."/>
            <person name="Rokhsar D."/>
            <person name="Schmutz J."/>
            <person name="Weigel D."/>
            <person name="Wright S.I."/>
        </authorList>
    </citation>
    <scope>NUCLEOTIDE SEQUENCE [LARGE SCALE GENOMIC DNA]</scope>
    <source>
        <strain evidence="4">cv. Monte Gargano</strain>
    </source>
</reference>
<proteinExistence type="predicted"/>
<name>R0EUT8_9BRAS</name>
<gene>
    <name evidence="3" type="ORF">CARUB_v10026558mg</name>
</gene>
<keyword evidence="1" id="KW-0520">NAD</keyword>
<evidence type="ECO:0000256" key="1">
    <source>
        <dbReference type="ARBA" id="ARBA00023027"/>
    </source>
</evidence>
<keyword evidence="4" id="KW-1185">Reference proteome</keyword>